<organism evidence="1 2">
    <name type="scientific">Panagrellus redivivus</name>
    <name type="common">Microworm</name>
    <dbReference type="NCBI Taxonomy" id="6233"/>
    <lineage>
        <taxon>Eukaryota</taxon>
        <taxon>Metazoa</taxon>
        <taxon>Ecdysozoa</taxon>
        <taxon>Nematoda</taxon>
        <taxon>Chromadorea</taxon>
        <taxon>Rhabditida</taxon>
        <taxon>Tylenchina</taxon>
        <taxon>Panagrolaimomorpha</taxon>
        <taxon>Panagrolaimoidea</taxon>
        <taxon>Panagrolaimidae</taxon>
        <taxon>Panagrellus</taxon>
    </lineage>
</organism>
<evidence type="ECO:0000313" key="2">
    <source>
        <dbReference type="WBParaSite" id="Pan_g22769.t1"/>
    </source>
</evidence>
<protein>
    <submittedName>
        <fullName evidence="2">DUF3841 domain-containing protein</fullName>
    </submittedName>
</protein>
<keyword evidence="1" id="KW-1185">Reference proteome</keyword>
<dbReference type="Proteomes" id="UP000492821">
    <property type="component" value="Unassembled WGS sequence"/>
</dbReference>
<evidence type="ECO:0000313" key="1">
    <source>
        <dbReference type="Proteomes" id="UP000492821"/>
    </source>
</evidence>
<reference evidence="2" key="2">
    <citation type="submission" date="2020-10" db="UniProtKB">
        <authorList>
            <consortium name="WormBaseParasite"/>
        </authorList>
    </citation>
    <scope>IDENTIFICATION</scope>
</reference>
<proteinExistence type="predicted"/>
<dbReference type="AlphaFoldDB" id="A0A7E4VML2"/>
<dbReference type="WBParaSite" id="Pan_g22769.t1">
    <property type="protein sequence ID" value="Pan_g22769.t1"/>
    <property type="gene ID" value="Pan_g22769"/>
</dbReference>
<name>A0A7E4VML2_PANRE</name>
<accession>A0A7E4VML2</accession>
<sequence>MDCVEVYPEEYDDVVKFMLCFSRSFVNKFAVRDNSFPPELMAKLNEAFKQHETHSMITSHFSNISLTLFYNNVFSYRLCTVYFGLCFLVY</sequence>
<reference evidence="1" key="1">
    <citation type="journal article" date="2013" name="Genetics">
        <title>The draft genome and transcriptome of Panagrellus redivivus are shaped by the harsh demands of a free-living lifestyle.</title>
        <authorList>
            <person name="Srinivasan J."/>
            <person name="Dillman A.R."/>
            <person name="Macchietto M.G."/>
            <person name="Heikkinen L."/>
            <person name="Lakso M."/>
            <person name="Fracchia K.M."/>
            <person name="Antoshechkin I."/>
            <person name="Mortazavi A."/>
            <person name="Wong G."/>
            <person name="Sternberg P.W."/>
        </authorList>
    </citation>
    <scope>NUCLEOTIDE SEQUENCE [LARGE SCALE GENOMIC DNA]</scope>
    <source>
        <strain evidence="1">MT8872</strain>
    </source>
</reference>